<dbReference type="EMBL" id="PSQE01000004">
    <property type="protein sequence ID" value="RHN64445.1"/>
    <property type="molecule type" value="Genomic_DNA"/>
</dbReference>
<accession>A0A396IKR1</accession>
<protein>
    <submittedName>
        <fullName evidence="1">Uncharacterized protein</fullName>
    </submittedName>
</protein>
<gene>
    <name evidence="1" type="ORF">MtrunA17_Chr4g0069191</name>
</gene>
<organism evidence="1 2">
    <name type="scientific">Medicago truncatula</name>
    <name type="common">Barrel medic</name>
    <name type="synonym">Medicago tribuloides</name>
    <dbReference type="NCBI Taxonomy" id="3880"/>
    <lineage>
        <taxon>Eukaryota</taxon>
        <taxon>Viridiplantae</taxon>
        <taxon>Streptophyta</taxon>
        <taxon>Embryophyta</taxon>
        <taxon>Tracheophyta</taxon>
        <taxon>Spermatophyta</taxon>
        <taxon>Magnoliopsida</taxon>
        <taxon>eudicotyledons</taxon>
        <taxon>Gunneridae</taxon>
        <taxon>Pentapetalae</taxon>
        <taxon>rosids</taxon>
        <taxon>fabids</taxon>
        <taxon>Fabales</taxon>
        <taxon>Fabaceae</taxon>
        <taxon>Papilionoideae</taxon>
        <taxon>50 kb inversion clade</taxon>
        <taxon>NPAAA clade</taxon>
        <taxon>Hologalegina</taxon>
        <taxon>IRL clade</taxon>
        <taxon>Trifolieae</taxon>
        <taxon>Medicago</taxon>
    </lineage>
</organism>
<reference evidence="2" key="1">
    <citation type="journal article" date="2018" name="Nat. Plants">
        <title>Whole-genome landscape of Medicago truncatula symbiotic genes.</title>
        <authorList>
            <person name="Pecrix Y."/>
            <person name="Staton S.E."/>
            <person name="Sallet E."/>
            <person name="Lelandais-Briere C."/>
            <person name="Moreau S."/>
            <person name="Carrere S."/>
            <person name="Blein T."/>
            <person name="Jardinaud M.F."/>
            <person name="Latrasse D."/>
            <person name="Zouine M."/>
            <person name="Zahm M."/>
            <person name="Kreplak J."/>
            <person name="Mayjonade B."/>
            <person name="Satge C."/>
            <person name="Perez M."/>
            <person name="Cauet S."/>
            <person name="Marande W."/>
            <person name="Chantry-Darmon C."/>
            <person name="Lopez-Roques C."/>
            <person name="Bouchez O."/>
            <person name="Berard A."/>
            <person name="Debelle F."/>
            <person name="Munos S."/>
            <person name="Bendahmane A."/>
            <person name="Berges H."/>
            <person name="Niebel A."/>
            <person name="Buitink J."/>
            <person name="Frugier F."/>
            <person name="Benhamed M."/>
            <person name="Crespi M."/>
            <person name="Gouzy J."/>
            <person name="Gamas P."/>
        </authorList>
    </citation>
    <scope>NUCLEOTIDE SEQUENCE [LARGE SCALE GENOMIC DNA]</scope>
    <source>
        <strain evidence="2">cv. Jemalong A17</strain>
    </source>
</reference>
<evidence type="ECO:0000313" key="2">
    <source>
        <dbReference type="Proteomes" id="UP000265566"/>
    </source>
</evidence>
<dbReference type="Gramene" id="rna27264">
    <property type="protein sequence ID" value="RHN64445.1"/>
    <property type="gene ID" value="gene27264"/>
</dbReference>
<comment type="caution">
    <text evidence="1">The sequence shown here is derived from an EMBL/GenBank/DDBJ whole genome shotgun (WGS) entry which is preliminary data.</text>
</comment>
<dbReference type="Proteomes" id="UP000265566">
    <property type="component" value="Chromosome 4"/>
</dbReference>
<evidence type="ECO:0000313" key="1">
    <source>
        <dbReference type="EMBL" id="RHN64445.1"/>
    </source>
</evidence>
<dbReference type="AlphaFoldDB" id="A0A396IKR1"/>
<proteinExistence type="predicted"/>
<name>A0A396IKR1_MEDTR</name>
<sequence length="56" mass="6823">MCLDSPQIMYYFILSRLQRWFSICKIYLAECESFTRHESQCCYSVLFKRLWEALAT</sequence>